<organism evidence="2 3">
    <name type="scientific">Pterulicium gracile</name>
    <dbReference type="NCBI Taxonomy" id="1884261"/>
    <lineage>
        <taxon>Eukaryota</taxon>
        <taxon>Fungi</taxon>
        <taxon>Dikarya</taxon>
        <taxon>Basidiomycota</taxon>
        <taxon>Agaricomycotina</taxon>
        <taxon>Agaricomycetes</taxon>
        <taxon>Agaricomycetidae</taxon>
        <taxon>Agaricales</taxon>
        <taxon>Pleurotineae</taxon>
        <taxon>Pterulaceae</taxon>
        <taxon>Pterulicium</taxon>
    </lineage>
</organism>
<feature type="compositionally biased region" description="Basic and acidic residues" evidence="1">
    <location>
        <begin position="11"/>
        <end position="29"/>
    </location>
</feature>
<evidence type="ECO:0000256" key="1">
    <source>
        <dbReference type="SAM" id="MobiDB-lite"/>
    </source>
</evidence>
<dbReference type="EMBL" id="ML178835">
    <property type="protein sequence ID" value="TFK99102.1"/>
    <property type="molecule type" value="Genomic_DNA"/>
</dbReference>
<evidence type="ECO:0000313" key="2">
    <source>
        <dbReference type="EMBL" id="TFK99102.1"/>
    </source>
</evidence>
<feature type="region of interest" description="Disordered" evidence="1">
    <location>
        <begin position="1"/>
        <end position="29"/>
    </location>
</feature>
<protein>
    <submittedName>
        <fullName evidence="2">Uncharacterized protein</fullName>
    </submittedName>
</protein>
<accession>A0A5C3QAT1</accession>
<dbReference type="Proteomes" id="UP000305067">
    <property type="component" value="Unassembled WGS sequence"/>
</dbReference>
<proteinExistence type="predicted"/>
<sequence>MTPSGSIHALHNVERHWSSHPEKSMKVTGDRADRLADEKECVARLLRHDGHSGVGFEKGARNDCARIEIVHVQSARLLRHYLIINIALMQVVRPRSRSSAPLGKYLPLENPDRIQSSVGEEAQPPIEKLLAAPACRRRGGKRMQVWNFNDYVGTNSPSSQTYYNYRLAALFSVDACPG</sequence>
<evidence type="ECO:0000313" key="3">
    <source>
        <dbReference type="Proteomes" id="UP000305067"/>
    </source>
</evidence>
<gene>
    <name evidence="2" type="ORF">BDV98DRAFT_626849</name>
</gene>
<name>A0A5C3QAT1_9AGAR</name>
<keyword evidence="3" id="KW-1185">Reference proteome</keyword>
<reference evidence="2 3" key="1">
    <citation type="journal article" date="2019" name="Nat. Ecol. Evol.">
        <title>Megaphylogeny resolves global patterns of mushroom evolution.</title>
        <authorList>
            <person name="Varga T."/>
            <person name="Krizsan K."/>
            <person name="Foldi C."/>
            <person name="Dima B."/>
            <person name="Sanchez-Garcia M."/>
            <person name="Sanchez-Ramirez S."/>
            <person name="Szollosi G.J."/>
            <person name="Szarkandi J.G."/>
            <person name="Papp V."/>
            <person name="Albert L."/>
            <person name="Andreopoulos W."/>
            <person name="Angelini C."/>
            <person name="Antonin V."/>
            <person name="Barry K.W."/>
            <person name="Bougher N.L."/>
            <person name="Buchanan P."/>
            <person name="Buyck B."/>
            <person name="Bense V."/>
            <person name="Catcheside P."/>
            <person name="Chovatia M."/>
            <person name="Cooper J."/>
            <person name="Damon W."/>
            <person name="Desjardin D."/>
            <person name="Finy P."/>
            <person name="Geml J."/>
            <person name="Haridas S."/>
            <person name="Hughes K."/>
            <person name="Justo A."/>
            <person name="Karasinski D."/>
            <person name="Kautmanova I."/>
            <person name="Kiss B."/>
            <person name="Kocsube S."/>
            <person name="Kotiranta H."/>
            <person name="LaButti K.M."/>
            <person name="Lechner B.E."/>
            <person name="Liimatainen K."/>
            <person name="Lipzen A."/>
            <person name="Lukacs Z."/>
            <person name="Mihaltcheva S."/>
            <person name="Morgado L.N."/>
            <person name="Niskanen T."/>
            <person name="Noordeloos M.E."/>
            <person name="Ohm R.A."/>
            <person name="Ortiz-Santana B."/>
            <person name="Ovrebo C."/>
            <person name="Racz N."/>
            <person name="Riley R."/>
            <person name="Savchenko A."/>
            <person name="Shiryaev A."/>
            <person name="Soop K."/>
            <person name="Spirin V."/>
            <person name="Szebenyi C."/>
            <person name="Tomsovsky M."/>
            <person name="Tulloss R.E."/>
            <person name="Uehling J."/>
            <person name="Grigoriev I.V."/>
            <person name="Vagvolgyi C."/>
            <person name="Papp T."/>
            <person name="Martin F.M."/>
            <person name="Miettinen O."/>
            <person name="Hibbett D.S."/>
            <person name="Nagy L.G."/>
        </authorList>
    </citation>
    <scope>NUCLEOTIDE SEQUENCE [LARGE SCALE GENOMIC DNA]</scope>
    <source>
        <strain evidence="2 3">CBS 309.79</strain>
    </source>
</reference>
<dbReference type="AlphaFoldDB" id="A0A5C3QAT1"/>